<dbReference type="SUPFAM" id="SSF103473">
    <property type="entry name" value="MFS general substrate transporter"/>
    <property type="match status" value="1"/>
</dbReference>
<dbReference type="GO" id="GO:0046943">
    <property type="term" value="F:carboxylic acid transmembrane transporter activity"/>
    <property type="evidence" value="ECO:0007669"/>
    <property type="project" value="UniProtKB-ARBA"/>
</dbReference>
<dbReference type="PANTHER" id="PTHR23501:SF78">
    <property type="entry name" value="MAJOR FACILITATOR SUPERFAMILY (MFS) PROFILE DOMAIN-CONTAINING PROTEIN-RELATED"/>
    <property type="match status" value="1"/>
</dbReference>
<accession>A0A3E2GUA1</accession>
<comment type="subcellular location">
    <subcellularLocation>
        <location evidence="1">Endomembrane system</location>
        <topology evidence="1">Multi-pass membrane protein</topology>
    </subcellularLocation>
</comment>
<reference evidence="10 11" key="1">
    <citation type="submission" date="2018-05" db="EMBL/GenBank/DDBJ databases">
        <title>Draft genome sequence of Scytalidium lignicola DSM 105466, a ubiquitous saprotrophic fungus.</title>
        <authorList>
            <person name="Buettner E."/>
            <person name="Gebauer A.M."/>
            <person name="Hofrichter M."/>
            <person name="Liers C."/>
            <person name="Kellner H."/>
        </authorList>
    </citation>
    <scope>NUCLEOTIDE SEQUENCE [LARGE SCALE GENOMIC DNA]</scope>
    <source>
        <strain evidence="10 11">DSM 105466</strain>
    </source>
</reference>
<feature type="transmembrane region" description="Helical" evidence="8">
    <location>
        <begin position="86"/>
        <end position="105"/>
    </location>
</feature>
<feature type="compositionally biased region" description="Basic and acidic residues" evidence="7">
    <location>
        <begin position="511"/>
        <end position="531"/>
    </location>
</feature>
<feature type="transmembrane region" description="Helical" evidence="8">
    <location>
        <begin position="415"/>
        <end position="435"/>
    </location>
</feature>
<dbReference type="Gene3D" id="1.20.1250.20">
    <property type="entry name" value="MFS general substrate transporter like domains"/>
    <property type="match status" value="2"/>
</dbReference>
<feature type="non-terminal residue" evidence="10">
    <location>
        <position position="572"/>
    </location>
</feature>
<dbReference type="FunFam" id="1.20.1720.10:FF:000013">
    <property type="entry name" value="Related to multidrug resistance proteins"/>
    <property type="match status" value="1"/>
</dbReference>
<comment type="caution">
    <text evidence="10">The sequence shown here is derived from an EMBL/GenBank/DDBJ whole genome shotgun (WGS) entry which is preliminary data.</text>
</comment>
<evidence type="ECO:0000313" key="10">
    <source>
        <dbReference type="EMBL" id="RFU24666.1"/>
    </source>
</evidence>
<evidence type="ECO:0000313" key="11">
    <source>
        <dbReference type="Proteomes" id="UP000258309"/>
    </source>
</evidence>
<dbReference type="InterPro" id="IPR020846">
    <property type="entry name" value="MFS_dom"/>
</dbReference>
<keyword evidence="3" id="KW-0813">Transport</keyword>
<evidence type="ECO:0000256" key="7">
    <source>
        <dbReference type="SAM" id="MobiDB-lite"/>
    </source>
</evidence>
<feature type="transmembrane region" description="Helical" evidence="8">
    <location>
        <begin position="313"/>
        <end position="335"/>
    </location>
</feature>
<feature type="transmembrane region" description="Helical" evidence="8">
    <location>
        <begin position="373"/>
        <end position="394"/>
    </location>
</feature>
<evidence type="ECO:0000256" key="5">
    <source>
        <dbReference type="ARBA" id="ARBA00022989"/>
    </source>
</evidence>
<comment type="similarity">
    <text evidence="2">Belongs to the major facilitator superfamily.</text>
</comment>
<feature type="transmembrane region" description="Helical" evidence="8">
    <location>
        <begin position="174"/>
        <end position="197"/>
    </location>
</feature>
<feature type="transmembrane region" description="Helical" evidence="8">
    <location>
        <begin position="56"/>
        <end position="74"/>
    </location>
</feature>
<dbReference type="EMBL" id="NCSJ02000416">
    <property type="protein sequence ID" value="RFU24666.1"/>
    <property type="molecule type" value="Genomic_DNA"/>
</dbReference>
<feature type="transmembrane region" description="Helical" evidence="8">
    <location>
        <begin position="279"/>
        <end position="301"/>
    </location>
</feature>
<dbReference type="GO" id="GO:0005886">
    <property type="term" value="C:plasma membrane"/>
    <property type="evidence" value="ECO:0007669"/>
    <property type="project" value="TreeGrafter"/>
</dbReference>
<feature type="transmembrane region" description="Helical" evidence="8">
    <location>
        <begin position="486"/>
        <end position="505"/>
    </location>
</feature>
<organism evidence="10 11">
    <name type="scientific">Scytalidium lignicola</name>
    <name type="common">Hyphomycete</name>
    <dbReference type="NCBI Taxonomy" id="5539"/>
    <lineage>
        <taxon>Eukaryota</taxon>
        <taxon>Fungi</taxon>
        <taxon>Dikarya</taxon>
        <taxon>Ascomycota</taxon>
        <taxon>Pezizomycotina</taxon>
        <taxon>Leotiomycetes</taxon>
        <taxon>Leotiomycetes incertae sedis</taxon>
        <taxon>Scytalidium</taxon>
    </lineage>
</organism>
<evidence type="ECO:0000256" key="3">
    <source>
        <dbReference type="ARBA" id="ARBA00022448"/>
    </source>
</evidence>
<dbReference type="InterPro" id="IPR036259">
    <property type="entry name" value="MFS_trans_sf"/>
</dbReference>
<keyword evidence="11" id="KW-1185">Reference proteome</keyword>
<feature type="transmembrane region" description="Helical" evidence="8">
    <location>
        <begin position="235"/>
        <end position="259"/>
    </location>
</feature>
<proteinExistence type="inferred from homology"/>
<dbReference type="GO" id="GO:0012505">
    <property type="term" value="C:endomembrane system"/>
    <property type="evidence" value="ECO:0007669"/>
    <property type="project" value="UniProtKB-SubCell"/>
</dbReference>
<dbReference type="Pfam" id="PF07690">
    <property type="entry name" value="MFS_1"/>
    <property type="match status" value="1"/>
</dbReference>
<dbReference type="OrthoDB" id="6770063at2759"/>
<evidence type="ECO:0000256" key="8">
    <source>
        <dbReference type="SAM" id="Phobius"/>
    </source>
</evidence>
<evidence type="ECO:0000256" key="6">
    <source>
        <dbReference type="ARBA" id="ARBA00023136"/>
    </source>
</evidence>
<feature type="non-terminal residue" evidence="10">
    <location>
        <position position="1"/>
    </location>
</feature>
<dbReference type="PROSITE" id="PS50850">
    <property type="entry name" value="MFS"/>
    <property type="match status" value="1"/>
</dbReference>
<evidence type="ECO:0000259" key="9">
    <source>
        <dbReference type="PROSITE" id="PS50850"/>
    </source>
</evidence>
<sequence>MSLPLYQVETNILPISTLLQVFSGLAFTLLICFIDQNSIGLALPKIGQDLNCASTIAWAGTSALIANTVFQVLYGRLSDIFGRKIVFLVSVGLLAGGDLLCSFAHTGPELYIFRAIAGIGGGGVTALSMMIVSDVVTLENRGKYQGILGSCVGLGNMIGPFMAAGFIEHNTWRAIFWCISPLAALSGVVVGVILPPNKVTGDLKSKARAIDYFGVATSSIAIVLLLIPISGAGTYFVWSSPLVVSMLVSGSLLAILFVIVEWKVAPFPMMPLRIFHNRAVAAILIQNFLFGIVYYSHLYYLPIFYQNALQYSPITAAALTIPFVAGQSCFSILSGQYISRFKRYGEVIWFGFTIWTLGTALVAGLFTQGISNWKAALILFLEGAGVGNVFQPTLVAAQAHSEKHDRAVVIGVRNFLRSLGGAIGLAMSSAIYSNVLTNAVTSPSTNLPFGFAAQILDSILYVPNLDSLTAEQKNVVLDSYMASSHVVFIMWVPMMGVCLLLCSLIKDKGLKRPGEDEEKEGKRAAENRSADASDQNLTIKSDLELGNLTVEQPKILDQEIMVVQQQKQYMES</sequence>
<dbReference type="InterPro" id="IPR011701">
    <property type="entry name" value="MFS"/>
</dbReference>
<dbReference type="AlphaFoldDB" id="A0A3E2GUA1"/>
<feature type="domain" description="Major facilitator superfamily (MFS) profile" evidence="9">
    <location>
        <begin position="21"/>
        <end position="510"/>
    </location>
</feature>
<name>A0A3E2GUA1_SCYLI</name>
<keyword evidence="5 8" id="KW-1133">Transmembrane helix</keyword>
<keyword evidence="6 8" id="KW-0472">Membrane</keyword>
<evidence type="ECO:0000256" key="4">
    <source>
        <dbReference type="ARBA" id="ARBA00022692"/>
    </source>
</evidence>
<dbReference type="Proteomes" id="UP000258309">
    <property type="component" value="Unassembled WGS sequence"/>
</dbReference>
<dbReference type="FunFam" id="1.20.1250.20:FF:000436">
    <property type="entry name" value="MFS transporter, putative"/>
    <property type="match status" value="1"/>
</dbReference>
<evidence type="ECO:0000256" key="2">
    <source>
        <dbReference type="ARBA" id="ARBA00008335"/>
    </source>
</evidence>
<dbReference type="PANTHER" id="PTHR23501">
    <property type="entry name" value="MAJOR FACILITATOR SUPERFAMILY"/>
    <property type="match status" value="1"/>
</dbReference>
<evidence type="ECO:0000256" key="1">
    <source>
        <dbReference type="ARBA" id="ARBA00004127"/>
    </source>
</evidence>
<feature type="transmembrane region" description="Helical" evidence="8">
    <location>
        <begin position="209"/>
        <end position="229"/>
    </location>
</feature>
<keyword evidence="4 8" id="KW-0812">Transmembrane</keyword>
<dbReference type="OMA" id="YSHLYYL"/>
<feature type="transmembrane region" description="Helical" evidence="8">
    <location>
        <begin position="111"/>
        <end position="132"/>
    </location>
</feature>
<feature type="transmembrane region" description="Helical" evidence="8">
    <location>
        <begin position="12"/>
        <end position="36"/>
    </location>
</feature>
<gene>
    <name evidence="10" type="ORF">B7463_g11667</name>
</gene>
<feature type="transmembrane region" description="Helical" evidence="8">
    <location>
        <begin position="347"/>
        <end position="367"/>
    </location>
</feature>
<feature type="transmembrane region" description="Helical" evidence="8">
    <location>
        <begin position="144"/>
        <end position="162"/>
    </location>
</feature>
<protein>
    <recommendedName>
        <fullName evidence="9">Major facilitator superfamily (MFS) profile domain-containing protein</fullName>
    </recommendedName>
</protein>
<feature type="region of interest" description="Disordered" evidence="7">
    <location>
        <begin position="511"/>
        <end position="536"/>
    </location>
</feature>